<evidence type="ECO:0000313" key="3">
    <source>
        <dbReference type="Proteomes" id="UP000636479"/>
    </source>
</evidence>
<gene>
    <name evidence="2" type="ORF">MIND_01244900</name>
</gene>
<comment type="caution">
    <text evidence="2">The sequence shown here is derived from an EMBL/GenBank/DDBJ whole genome shotgun (WGS) entry which is preliminary data.</text>
</comment>
<feature type="region of interest" description="Disordered" evidence="1">
    <location>
        <begin position="282"/>
        <end position="369"/>
    </location>
</feature>
<keyword evidence="3" id="KW-1185">Reference proteome</keyword>
<dbReference type="AlphaFoldDB" id="A0A8H6S3N8"/>
<feature type="compositionally biased region" description="Acidic residues" evidence="1">
    <location>
        <begin position="337"/>
        <end position="354"/>
    </location>
</feature>
<name>A0A8H6S3N8_9AGAR</name>
<organism evidence="2 3">
    <name type="scientific">Mycena indigotica</name>
    <dbReference type="NCBI Taxonomy" id="2126181"/>
    <lineage>
        <taxon>Eukaryota</taxon>
        <taxon>Fungi</taxon>
        <taxon>Dikarya</taxon>
        <taxon>Basidiomycota</taxon>
        <taxon>Agaricomycotina</taxon>
        <taxon>Agaricomycetes</taxon>
        <taxon>Agaricomycetidae</taxon>
        <taxon>Agaricales</taxon>
        <taxon>Marasmiineae</taxon>
        <taxon>Mycenaceae</taxon>
        <taxon>Mycena</taxon>
    </lineage>
</organism>
<dbReference type="RefSeq" id="XP_037214903.1">
    <property type="nucleotide sequence ID" value="XM_037368935.1"/>
</dbReference>
<evidence type="ECO:0000256" key="1">
    <source>
        <dbReference type="SAM" id="MobiDB-lite"/>
    </source>
</evidence>
<protein>
    <submittedName>
        <fullName evidence="2">Uncharacterized protein</fullName>
    </submittedName>
</protein>
<dbReference type="OrthoDB" id="3183767at2759"/>
<accession>A0A8H6S3N8</accession>
<proteinExistence type="predicted"/>
<dbReference type="GeneID" id="59351451"/>
<feature type="compositionally biased region" description="Acidic residues" evidence="1">
    <location>
        <begin position="315"/>
        <end position="328"/>
    </location>
</feature>
<reference evidence="2" key="1">
    <citation type="submission" date="2020-05" db="EMBL/GenBank/DDBJ databases">
        <title>Mycena genomes resolve the evolution of fungal bioluminescence.</title>
        <authorList>
            <person name="Tsai I.J."/>
        </authorList>
    </citation>
    <scope>NUCLEOTIDE SEQUENCE</scope>
    <source>
        <strain evidence="2">171206Taipei</strain>
    </source>
</reference>
<feature type="compositionally biased region" description="Acidic residues" evidence="1">
    <location>
        <begin position="295"/>
        <end position="307"/>
    </location>
</feature>
<dbReference type="EMBL" id="JACAZF010000012">
    <property type="protein sequence ID" value="KAF7292176.1"/>
    <property type="molecule type" value="Genomic_DNA"/>
</dbReference>
<dbReference type="Proteomes" id="UP000636479">
    <property type="component" value="Unassembled WGS sequence"/>
</dbReference>
<sequence>MTPAATTREEKSKKIEKPFNLITYKLHALPDYPDAIVRFGTTDSTSTQNDIEVHEEDPALKDFAHRLKSHLRGRILNMENGGYDVQFSDEELISVAIQGDLLYTHATMRVNSTTYDVQRDQDVLNPRTRKFFIVHAQDPEEDSHPYWYGELIGIFHCYASLADRPAKAQCMEFLWVRWFQRDTNYRCGLQAKRWLRLCYMPHGSPDAFGFIDPQDVLRGSHLIPAFHHGRTRDYLPKSALLQRIEHDEDWRYHYANMVVDRDMLMRYHVDVIGHRKVAQKFQVQDESPQESAAAVEEDAEMEVDEPDPMDKGVINEEDEEDEEDEEVGVDGRSSSSESEEETTEEESDEDDSPQGDEAVRSRLGFTSNN</sequence>
<evidence type="ECO:0000313" key="2">
    <source>
        <dbReference type="EMBL" id="KAF7292176.1"/>
    </source>
</evidence>